<protein>
    <recommendedName>
        <fullName evidence="1">DUF5655 domain-containing protein</fullName>
    </recommendedName>
</protein>
<proteinExistence type="predicted"/>
<dbReference type="Proteomes" id="UP000179243">
    <property type="component" value="Unassembled WGS sequence"/>
</dbReference>
<dbReference type="AlphaFoldDB" id="A0A1F7F7T8"/>
<evidence type="ECO:0000313" key="3">
    <source>
        <dbReference type="Proteomes" id="UP000179243"/>
    </source>
</evidence>
<evidence type="ECO:0000259" key="1">
    <source>
        <dbReference type="Pfam" id="PF18899"/>
    </source>
</evidence>
<dbReference type="InterPro" id="IPR043714">
    <property type="entry name" value="DUF5655"/>
</dbReference>
<name>A0A1F7F7T8_UNCRA</name>
<sequence length="333" mass="38961">MDASIYLNGKPCSQILFKKEDEFESIIYQNAKLLFGSKTILISKKLIKTLSLGNTIPDGFLFNLSDANNPQFYLIEIELSHHRFYDHIFPQLTKFIAFFKSSESRKSLIDKLFEIVTQTPDLNNEFKRLLGGREIFKTITDGVENSQNVLLILDEIKQEIDETKKAYAEWAKLVRIEIASFYKCGKDNICLLTPPFERVDLESVGDNNDIVYDEHYHFESSNEEIKEAYSIIKDKMIKFAKDIRINPQHYYISLAHSKNFVYIKPKMSKMQIIVTLPYNYGKKTIKYHKISRLSDSIQDFYNTKCFRLTVEDTKNIDEVVDLLKTNYKKTIQE</sequence>
<organism evidence="2 3">
    <name type="scientific">Candidatus Raymondbacteria bacterium RIFOXYD12_FULL_49_13</name>
    <dbReference type="NCBI Taxonomy" id="1817890"/>
    <lineage>
        <taxon>Bacteria</taxon>
        <taxon>Raymondiibacteriota</taxon>
    </lineage>
</organism>
<gene>
    <name evidence="2" type="ORF">A2519_09695</name>
</gene>
<reference evidence="2 3" key="1">
    <citation type="journal article" date="2016" name="Nat. Commun.">
        <title>Thousands of microbial genomes shed light on interconnected biogeochemical processes in an aquifer system.</title>
        <authorList>
            <person name="Anantharaman K."/>
            <person name="Brown C.T."/>
            <person name="Hug L.A."/>
            <person name="Sharon I."/>
            <person name="Castelle C.J."/>
            <person name="Probst A.J."/>
            <person name="Thomas B.C."/>
            <person name="Singh A."/>
            <person name="Wilkins M.J."/>
            <person name="Karaoz U."/>
            <person name="Brodie E.L."/>
            <person name="Williams K.H."/>
            <person name="Hubbard S.S."/>
            <person name="Banfield J.F."/>
        </authorList>
    </citation>
    <scope>NUCLEOTIDE SEQUENCE [LARGE SCALE GENOMIC DNA]</scope>
</reference>
<dbReference type="EMBL" id="MFYX01000103">
    <property type="protein sequence ID" value="OGK02725.1"/>
    <property type="molecule type" value="Genomic_DNA"/>
</dbReference>
<feature type="domain" description="DUF5655" evidence="1">
    <location>
        <begin position="217"/>
        <end position="328"/>
    </location>
</feature>
<comment type="caution">
    <text evidence="2">The sequence shown here is derived from an EMBL/GenBank/DDBJ whole genome shotgun (WGS) entry which is preliminary data.</text>
</comment>
<dbReference type="Pfam" id="PF18899">
    <property type="entry name" value="DUF5655"/>
    <property type="match status" value="1"/>
</dbReference>
<accession>A0A1F7F7T8</accession>
<evidence type="ECO:0000313" key="2">
    <source>
        <dbReference type="EMBL" id="OGK02725.1"/>
    </source>
</evidence>